<comment type="caution">
    <text evidence="1">The sequence shown here is derived from an EMBL/GenBank/DDBJ whole genome shotgun (WGS) entry which is preliminary data.</text>
</comment>
<evidence type="ECO:0000313" key="1">
    <source>
        <dbReference type="EMBL" id="KAK7014290.1"/>
    </source>
</evidence>
<evidence type="ECO:0000313" key="2">
    <source>
        <dbReference type="Proteomes" id="UP001362999"/>
    </source>
</evidence>
<organism evidence="1 2">
    <name type="scientific">Favolaschia claudopus</name>
    <dbReference type="NCBI Taxonomy" id="2862362"/>
    <lineage>
        <taxon>Eukaryota</taxon>
        <taxon>Fungi</taxon>
        <taxon>Dikarya</taxon>
        <taxon>Basidiomycota</taxon>
        <taxon>Agaricomycotina</taxon>
        <taxon>Agaricomycetes</taxon>
        <taxon>Agaricomycetidae</taxon>
        <taxon>Agaricales</taxon>
        <taxon>Marasmiineae</taxon>
        <taxon>Mycenaceae</taxon>
        <taxon>Favolaschia</taxon>
    </lineage>
</organism>
<name>A0AAW0AM30_9AGAR</name>
<gene>
    <name evidence="1" type="ORF">R3P38DRAFT_3277408</name>
</gene>
<dbReference type="AlphaFoldDB" id="A0AAW0AM30"/>
<protein>
    <submittedName>
        <fullName evidence="1">Uncharacterized protein</fullName>
    </submittedName>
</protein>
<reference evidence="1 2" key="1">
    <citation type="journal article" date="2024" name="J Genomics">
        <title>Draft genome sequencing and assembly of Favolaschia claudopus CIRM-BRFM 2984 isolated from oak limbs.</title>
        <authorList>
            <person name="Navarro D."/>
            <person name="Drula E."/>
            <person name="Chaduli D."/>
            <person name="Cazenave R."/>
            <person name="Ahrendt S."/>
            <person name="Wang J."/>
            <person name="Lipzen A."/>
            <person name="Daum C."/>
            <person name="Barry K."/>
            <person name="Grigoriev I.V."/>
            <person name="Favel A."/>
            <person name="Rosso M.N."/>
            <person name="Martin F."/>
        </authorList>
    </citation>
    <scope>NUCLEOTIDE SEQUENCE [LARGE SCALE GENOMIC DNA]</scope>
    <source>
        <strain evidence="1 2">CIRM-BRFM 2984</strain>
    </source>
</reference>
<accession>A0AAW0AM30</accession>
<proteinExistence type="predicted"/>
<dbReference type="EMBL" id="JAWWNJ010000057">
    <property type="protein sequence ID" value="KAK7014290.1"/>
    <property type="molecule type" value="Genomic_DNA"/>
</dbReference>
<dbReference type="Proteomes" id="UP001362999">
    <property type="component" value="Unassembled WGS sequence"/>
</dbReference>
<keyword evidence="2" id="KW-1185">Reference proteome</keyword>
<sequence length="213" mass="23618">MIRRHPLRMDALVLRMAAEDFPRRPCLPPLFKFISQVYGSRFDAIVGAPFPLHPRVELELRLIGILHPSPDGLAYPHFGTLKEGKGKHRVQPLYSPRHTSSVPCQARALTLCSPTHTIVVRFPLCIRLVSSSDPLDVADASRSGCRDASWLAGLRPRSYRASDLRCSFIVACESARETPYHARITLACMVTVVSSAPLAQQLHLSQAPTCMVL</sequence>